<sequence length="172" mass="19477">MLYCYSCQFSTSDVYDADTKDDWCSNNLQKTDPSQTIKPCAPWEPYCMTSVTTMLNSFASISRSCSDKCDDFCEGVGYGTDTITCTDCCENDKCNDNSSLSYYLKLMEKQRTSWTKPLPGELVFNKKNNLKFPTNMLGWSNGASKTKCKWSIFIVICCLFTDIVIESLLQDV</sequence>
<name>A0AC35UBS9_9BILA</name>
<evidence type="ECO:0000313" key="1">
    <source>
        <dbReference type="Proteomes" id="UP000095286"/>
    </source>
</evidence>
<organism evidence="1 2">
    <name type="scientific">Rhabditophanes sp. KR3021</name>
    <dbReference type="NCBI Taxonomy" id="114890"/>
    <lineage>
        <taxon>Eukaryota</taxon>
        <taxon>Metazoa</taxon>
        <taxon>Ecdysozoa</taxon>
        <taxon>Nematoda</taxon>
        <taxon>Chromadorea</taxon>
        <taxon>Rhabditida</taxon>
        <taxon>Tylenchina</taxon>
        <taxon>Panagrolaimomorpha</taxon>
        <taxon>Strongyloidoidea</taxon>
        <taxon>Alloionematidae</taxon>
        <taxon>Rhabditophanes</taxon>
    </lineage>
</organism>
<dbReference type="WBParaSite" id="RSKR_0001018350.1">
    <property type="protein sequence ID" value="RSKR_0001018350.1"/>
    <property type="gene ID" value="RSKR_0001018350"/>
</dbReference>
<dbReference type="Proteomes" id="UP000095286">
    <property type="component" value="Unplaced"/>
</dbReference>
<accession>A0AC35UBS9</accession>
<proteinExistence type="predicted"/>
<reference evidence="2" key="1">
    <citation type="submission" date="2016-11" db="UniProtKB">
        <authorList>
            <consortium name="WormBaseParasite"/>
        </authorList>
    </citation>
    <scope>IDENTIFICATION</scope>
    <source>
        <strain evidence="2">KR3021</strain>
    </source>
</reference>
<evidence type="ECO:0000313" key="2">
    <source>
        <dbReference type="WBParaSite" id="RSKR_0001018350.1"/>
    </source>
</evidence>
<protein>
    <submittedName>
        <fullName evidence="2">Toxin_TOLIP domain-containing protein</fullName>
    </submittedName>
</protein>